<evidence type="ECO:0000313" key="3">
    <source>
        <dbReference type="Proteomes" id="UP000077734"/>
    </source>
</evidence>
<feature type="compositionally biased region" description="Polar residues" evidence="1">
    <location>
        <begin position="34"/>
        <end position="61"/>
    </location>
</feature>
<dbReference type="Proteomes" id="UP000077734">
    <property type="component" value="Unassembled WGS sequence"/>
</dbReference>
<reference evidence="2 3" key="1">
    <citation type="submission" date="2016-03" db="EMBL/GenBank/DDBJ databases">
        <authorList>
            <person name="Heylen K."/>
            <person name="De Vos P."/>
            <person name="Vekeman B."/>
        </authorList>
    </citation>
    <scope>NUCLEOTIDE SEQUENCE [LARGE SCALE GENOMIC DNA]</scope>
    <source>
        <strain evidence="2 3">R-49807</strain>
    </source>
</reference>
<proteinExistence type="predicted"/>
<feature type="region of interest" description="Disordered" evidence="1">
    <location>
        <begin position="1"/>
        <end position="101"/>
    </location>
</feature>
<evidence type="ECO:0000313" key="2">
    <source>
        <dbReference type="EMBL" id="OAI22279.1"/>
    </source>
</evidence>
<evidence type="ECO:0000256" key="1">
    <source>
        <dbReference type="SAM" id="MobiDB-lite"/>
    </source>
</evidence>
<accession>A0AA91DA46</accession>
<dbReference type="EMBL" id="LUUL01000125">
    <property type="protein sequence ID" value="OAI22279.1"/>
    <property type="molecule type" value="Genomic_DNA"/>
</dbReference>
<protein>
    <submittedName>
        <fullName evidence="2">Uncharacterized protein</fullName>
    </submittedName>
</protein>
<keyword evidence="3" id="KW-1185">Reference proteome</keyword>
<name>A0AA91DA46_9GAMM</name>
<sequence length="122" mass="13512">MADGKHAAKTAPCHATRLARTGWRGKRRIESALPRQTTKPSNFVGYATSQGRRFSPATANRNSHDHPAPTARQAANLRRCGGETAVAPQPPRPHRPEMWHADCSGKIEPEVGQVFIFQFNFK</sequence>
<gene>
    <name evidence="2" type="ORF">A1356_02495</name>
</gene>
<comment type="caution">
    <text evidence="2">The sequence shown here is derived from an EMBL/GenBank/DDBJ whole genome shotgun (WGS) entry which is preliminary data.</text>
</comment>
<organism evidence="2 3">
    <name type="scientific">Methylomonas koyamae</name>
    <dbReference type="NCBI Taxonomy" id="702114"/>
    <lineage>
        <taxon>Bacteria</taxon>
        <taxon>Pseudomonadati</taxon>
        <taxon>Pseudomonadota</taxon>
        <taxon>Gammaproteobacteria</taxon>
        <taxon>Methylococcales</taxon>
        <taxon>Methylococcaceae</taxon>
        <taxon>Methylomonas</taxon>
    </lineage>
</organism>
<dbReference type="AlphaFoldDB" id="A0AA91DA46"/>